<dbReference type="EMBL" id="BMJV01000004">
    <property type="protein sequence ID" value="GGG73681.1"/>
    <property type="molecule type" value="Genomic_DNA"/>
</dbReference>
<comment type="caution">
    <text evidence="2">The sequence shown here is derived from an EMBL/GenBank/DDBJ whole genome shotgun (WGS) entry which is preliminary data.</text>
</comment>
<evidence type="ECO:0000313" key="3">
    <source>
        <dbReference type="Proteomes" id="UP000617145"/>
    </source>
</evidence>
<dbReference type="Proteomes" id="UP000617145">
    <property type="component" value="Unassembled WGS sequence"/>
</dbReference>
<accession>A0A8J3EHC9</accession>
<keyword evidence="1" id="KW-0732">Signal</keyword>
<feature type="signal peptide" evidence="1">
    <location>
        <begin position="1"/>
        <end position="22"/>
    </location>
</feature>
<reference evidence="2" key="1">
    <citation type="journal article" date="2014" name="Int. J. Syst. Evol. Microbiol.">
        <title>Complete genome sequence of Corynebacterium casei LMG S-19264T (=DSM 44701T), isolated from a smear-ripened cheese.</title>
        <authorList>
            <consortium name="US DOE Joint Genome Institute (JGI-PGF)"/>
            <person name="Walter F."/>
            <person name="Albersmeier A."/>
            <person name="Kalinowski J."/>
            <person name="Ruckert C."/>
        </authorList>
    </citation>
    <scope>NUCLEOTIDE SEQUENCE</scope>
    <source>
        <strain evidence="2">CGMCC 1.15762</strain>
    </source>
</reference>
<evidence type="ECO:0000313" key="2">
    <source>
        <dbReference type="EMBL" id="GGG73681.1"/>
    </source>
</evidence>
<gene>
    <name evidence="2" type="ORF">GCM10011415_22530</name>
</gene>
<sequence length="111" mass="11845">MRATAFLAAAAAFTLTASQAFAWNDMYRGDATSDVTRQPLVQAYPAANYCPGGLEPVINGGVIYCGTPTAGTYYNPADHLPRKARGATRAAHRSYMPQPYAPVGEKGVVYQ</sequence>
<evidence type="ECO:0000256" key="1">
    <source>
        <dbReference type="SAM" id="SignalP"/>
    </source>
</evidence>
<organism evidence="2 3">
    <name type="scientific">Salipiger pallidus</name>
    <dbReference type="NCBI Taxonomy" id="1775170"/>
    <lineage>
        <taxon>Bacteria</taxon>
        <taxon>Pseudomonadati</taxon>
        <taxon>Pseudomonadota</taxon>
        <taxon>Alphaproteobacteria</taxon>
        <taxon>Rhodobacterales</taxon>
        <taxon>Roseobacteraceae</taxon>
        <taxon>Salipiger</taxon>
    </lineage>
</organism>
<dbReference type="RefSeq" id="WP_188790326.1">
    <property type="nucleotide sequence ID" value="NZ_BMJV01000004.1"/>
</dbReference>
<reference evidence="2" key="2">
    <citation type="submission" date="2020-09" db="EMBL/GenBank/DDBJ databases">
        <authorList>
            <person name="Sun Q."/>
            <person name="Zhou Y."/>
        </authorList>
    </citation>
    <scope>NUCLEOTIDE SEQUENCE</scope>
    <source>
        <strain evidence="2">CGMCC 1.15762</strain>
    </source>
</reference>
<keyword evidence="3" id="KW-1185">Reference proteome</keyword>
<dbReference type="AlphaFoldDB" id="A0A8J3EHC9"/>
<proteinExistence type="predicted"/>
<feature type="chain" id="PRO_5035260818" evidence="1">
    <location>
        <begin position="23"/>
        <end position="111"/>
    </location>
</feature>
<protein>
    <submittedName>
        <fullName evidence="2">Uncharacterized protein</fullName>
    </submittedName>
</protein>
<name>A0A8J3EHC9_9RHOB</name>